<evidence type="ECO:0000313" key="3">
    <source>
        <dbReference type="Proteomes" id="UP000287166"/>
    </source>
</evidence>
<feature type="transmembrane region" description="Helical" evidence="1">
    <location>
        <begin position="127"/>
        <end position="147"/>
    </location>
</feature>
<dbReference type="Proteomes" id="UP000287166">
    <property type="component" value="Unassembled WGS sequence"/>
</dbReference>
<protein>
    <recommendedName>
        <fullName evidence="4">Transmembrane protein</fullName>
    </recommendedName>
</protein>
<comment type="caution">
    <text evidence="2">The sequence shown here is derived from an EMBL/GenBank/DDBJ whole genome shotgun (WGS) entry which is preliminary data.</text>
</comment>
<keyword evidence="3" id="KW-1185">Reference proteome</keyword>
<dbReference type="InParanoid" id="A0A401GZC5"/>
<feature type="transmembrane region" description="Helical" evidence="1">
    <location>
        <begin position="183"/>
        <end position="204"/>
    </location>
</feature>
<organism evidence="2 3">
    <name type="scientific">Sparassis crispa</name>
    <dbReference type="NCBI Taxonomy" id="139825"/>
    <lineage>
        <taxon>Eukaryota</taxon>
        <taxon>Fungi</taxon>
        <taxon>Dikarya</taxon>
        <taxon>Basidiomycota</taxon>
        <taxon>Agaricomycotina</taxon>
        <taxon>Agaricomycetes</taxon>
        <taxon>Polyporales</taxon>
        <taxon>Sparassidaceae</taxon>
        <taxon>Sparassis</taxon>
    </lineage>
</organism>
<accession>A0A401GZC5</accession>
<dbReference type="RefSeq" id="XP_027618415.1">
    <property type="nucleotide sequence ID" value="XM_027762614.1"/>
</dbReference>
<dbReference type="AlphaFoldDB" id="A0A401GZC5"/>
<evidence type="ECO:0000313" key="2">
    <source>
        <dbReference type="EMBL" id="GBE87502.1"/>
    </source>
</evidence>
<evidence type="ECO:0000256" key="1">
    <source>
        <dbReference type="SAM" id="Phobius"/>
    </source>
</evidence>
<gene>
    <name evidence="2" type="ORF">SCP_1101790</name>
</gene>
<keyword evidence="1" id="KW-0812">Transmembrane</keyword>
<evidence type="ECO:0008006" key="4">
    <source>
        <dbReference type="Google" id="ProtNLM"/>
    </source>
</evidence>
<dbReference type="GeneID" id="38784419"/>
<keyword evidence="1" id="KW-0472">Membrane</keyword>
<reference evidence="2 3" key="1">
    <citation type="journal article" date="2018" name="Sci. Rep.">
        <title>Genome sequence of the cauliflower mushroom Sparassis crispa (Hanabiratake) and its association with beneficial usage.</title>
        <authorList>
            <person name="Kiyama R."/>
            <person name="Furutani Y."/>
            <person name="Kawaguchi K."/>
            <person name="Nakanishi T."/>
        </authorList>
    </citation>
    <scope>NUCLEOTIDE SEQUENCE [LARGE SCALE GENOMIC DNA]</scope>
</reference>
<sequence length="207" mass="22860">MSSQAAPLSSFSNVFASWRRAAPATDIEAQVFSETSPRASFDTQLPSPPRAIVHEARTQGASEDEGTDAVDDFFGVARSSPRTGTRDSRHDNIVYAAGANDDVPPPYAAENPPAYTRTDEQPTLAQYLFLYGFLFPVFWLAGAFILISPLRAPDDWETTKTEAERLELIQAMRRTEVRWAKRCLLALTVLAVLILIIVLAVVFGRRA</sequence>
<dbReference type="EMBL" id="BFAD01000011">
    <property type="protein sequence ID" value="GBE87502.1"/>
    <property type="molecule type" value="Genomic_DNA"/>
</dbReference>
<name>A0A401GZC5_9APHY</name>
<keyword evidence="1" id="KW-1133">Transmembrane helix</keyword>
<proteinExistence type="predicted"/>
<dbReference type="OrthoDB" id="3358294at2759"/>